<name>A0AAD1SXV3_PELCU</name>
<evidence type="ECO:0000256" key="2">
    <source>
        <dbReference type="SAM" id="Phobius"/>
    </source>
</evidence>
<evidence type="ECO:0000256" key="3">
    <source>
        <dbReference type="SAM" id="SignalP"/>
    </source>
</evidence>
<feature type="chain" id="PRO_5042274712" evidence="3">
    <location>
        <begin position="21"/>
        <end position="334"/>
    </location>
</feature>
<dbReference type="GO" id="GO:0071723">
    <property type="term" value="F:lipopeptide binding"/>
    <property type="evidence" value="ECO:0007669"/>
    <property type="project" value="TreeGrafter"/>
</dbReference>
<dbReference type="PROSITE" id="PS00290">
    <property type="entry name" value="IG_MHC"/>
    <property type="match status" value="1"/>
</dbReference>
<dbReference type="AlphaFoldDB" id="A0AAD1SXV3"/>
<feature type="transmembrane region" description="Helical" evidence="2">
    <location>
        <begin position="292"/>
        <end position="316"/>
    </location>
</feature>
<dbReference type="PANTHER" id="PTHR16675">
    <property type="entry name" value="MHC CLASS I-RELATED"/>
    <property type="match status" value="1"/>
</dbReference>
<dbReference type="GO" id="GO:0030883">
    <property type="term" value="F:endogenous lipid antigen binding"/>
    <property type="evidence" value="ECO:0007669"/>
    <property type="project" value="TreeGrafter"/>
</dbReference>
<dbReference type="GO" id="GO:0009897">
    <property type="term" value="C:external side of plasma membrane"/>
    <property type="evidence" value="ECO:0007669"/>
    <property type="project" value="TreeGrafter"/>
</dbReference>
<organism evidence="5 6">
    <name type="scientific">Pelobates cultripes</name>
    <name type="common">Western spadefoot toad</name>
    <dbReference type="NCBI Taxonomy" id="61616"/>
    <lineage>
        <taxon>Eukaryota</taxon>
        <taxon>Metazoa</taxon>
        <taxon>Chordata</taxon>
        <taxon>Craniata</taxon>
        <taxon>Vertebrata</taxon>
        <taxon>Euteleostomi</taxon>
        <taxon>Amphibia</taxon>
        <taxon>Batrachia</taxon>
        <taxon>Anura</taxon>
        <taxon>Pelobatoidea</taxon>
        <taxon>Pelobatidae</taxon>
        <taxon>Pelobates</taxon>
    </lineage>
</organism>
<keyword evidence="2" id="KW-0812">Transmembrane</keyword>
<gene>
    <name evidence="5" type="ORF">PECUL_23A050245</name>
</gene>
<dbReference type="InterPro" id="IPR003006">
    <property type="entry name" value="Ig/MHC_CS"/>
</dbReference>
<dbReference type="PANTHER" id="PTHR16675:SF160">
    <property type="entry name" value="T-CELL SURFACE GLYCOPROTEIN CD1A"/>
    <property type="match status" value="1"/>
</dbReference>
<dbReference type="GO" id="GO:0048006">
    <property type="term" value="P:antigen processing and presentation, endogenous lipid antigen via MHC class Ib"/>
    <property type="evidence" value="ECO:0007669"/>
    <property type="project" value="TreeGrafter"/>
</dbReference>
<feature type="signal peptide" evidence="3">
    <location>
        <begin position="1"/>
        <end position="20"/>
    </location>
</feature>
<sequence length="334" mass="38214">MGSVLISSLLLSLMVHTSHTDSYTVTYHHTYLPISNPDFFADLYLNDIPVYWYDSNNNWLDPLVPWRKKVPSNYSWVNLQLELWRDEKFMKNTSLGNDTQQVFHGCEKFENGSFQSYHQTAYRGVELWRFDTDTGNYSSEINRTQKMLDNLNANRTGAEMRIEELTTFCENVLNLLVMDGQEYINRKVVPDVIVLSSGDTLYCKAYGHYPRKIDMTWYKNGQIIPDGELERLTLPLTDQTYLSSISVNISSISEDAYICLVNHSSLEGPTSILWKRSGLAESNSNINVIPSIGIVILITLLIILFVLVSVFGFIMWEKGRKARLGSTFINDPSA</sequence>
<dbReference type="SUPFAM" id="SSF48726">
    <property type="entry name" value="Immunoglobulin"/>
    <property type="match status" value="1"/>
</dbReference>
<keyword evidence="3" id="KW-0732">Signal</keyword>
<dbReference type="GO" id="GO:0005615">
    <property type="term" value="C:extracellular space"/>
    <property type="evidence" value="ECO:0007669"/>
    <property type="project" value="TreeGrafter"/>
</dbReference>
<dbReference type="SUPFAM" id="SSF54452">
    <property type="entry name" value="MHC antigen-recognition domain"/>
    <property type="match status" value="1"/>
</dbReference>
<dbReference type="GO" id="GO:0030884">
    <property type="term" value="F:exogenous lipid antigen binding"/>
    <property type="evidence" value="ECO:0007669"/>
    <property type="project" value="TreeGrafter"/>
</dbReference>
<protein>
    <submittedName>
        <fullName evidence="5">MHC class I antigen</fullName>
    </submittedName>
</protein>
<dbReference type="InterPro" id="IPR007110">
    <property type="entry name" value="Ig-like_dom"/>
</dbReference>
<dbReference type="SMART" id="SM00407">
    <property type="entry name" value="IGc1"/>
    <property type="match status" value="1"/>
</dbReference>
<evidence type="ECO:0000256" key="1">
    <source>
        <dbReference type="ARBA" id="ARBA00023180"/>
    </source>
</evidence>
<dbReference type="Proteomes" id="UP001295444">
    <property type="component" value="Chromosome 09"/>
</dbReference>
<accession>A0AAD1SXV3</accession>
<reference evidence="5" key="1">
    <citation type="submission" date="2022-03" db="EMBL/GenBank/DDBJ databases">
        <authorList>
            <person name="Alioto T."/>
            <person name="Alioto T."/>
            <person name="Gomez Garrido J."/>
        </authorList>
    </citation>
    <scope>NUCLEOTIDE SEQUENCE</scope>
</reference>
<keyword evidence="1" id="KW-0325">Glycoprotein</keyword>
<evidence type="ECO:0000259" key="4">
    <source>
        <dbReference type="PROSITE" id="PS50835"/>
    </source>
</evidence>
<dbReference type="PROSITE" id="PS50835">
    <property type="entry name" value="IG_LIKE"/>
    <property type="match status" value="1"/>
</dbReference>
<keyword evidence="2" id="KW-0472">Membrane</keyword>
<evidence type="ECO:0000313" key="6">
    <source>
        <dbReference type="Proteomes" id="UP001295444"/>
    </source>
</evidence>
<dbReference type="EMBL" id="OW240920">
    <property type="protein sequence ID" value="CAH2314279.1"/>
    <property type="molecule type" value="Genomic_DNA"/>
</dbReference>
<proteinExistence type="predicted"/>
<feature type="domain" description="Ig-like" evidence="4">
    <location>
        <begin position="198"/>
        <end position="271"/>
    </location>
</feature>
<dbReference type="GO" id="GO:0006955">
    <property type="term" value="P:immune response"/>
    <property type="evidence" value="ECO:0007669"/>
    <property type="project" value="TreeGrafter"/>
</dbReference>
<dbReference type="Pfam" id="PF07654">
    <property type="entry name" value="C1-set"/>
    <property type="match status" value="1"/>
</dbReference>
<dbReference type="InterPro" id="IPR036179">
    <property type="entry name" value="Ig-like_dom_sf"/>
</dbReference>
<dbReference type="GO" id="GO:0001916">
    <property type="term" value="P:positive regulation of T cell mediated cytotoxicity"/>
    <property type="evidence" value="ECO:0007669"/>
    <property type="project" value="TreeGrafter"/>
</dbReference>
<dbReference type="InterPro" id="IPR050208">
    <property type="entry name" value="MHC_class-I_related"/>
</dbReference>
<keyword evidence="6" id="KW-1185">Reference proteome</keyword>
<evidence type="ECO:0000313" key="5">
    <source>
        <dbReference type="EMBL" id="CAH2314279.1"/>
    </source>
</evidence>
<dbReference type="InterPro" id="IPR013783">
    <property type="entry name" value="Ig-like_fold"/>
</dbReference>
<dbReference type="GO" id="GO:0048007">
    <property type="term" value="P:antigen processing and presentation, exogenous lipid antigen via MHC class Ib"/>
    <property type="evidence" value="ECO:0007669"/>
    <property type="project" value="TreeGrafter"/>
</dbReference>
<dbReference type="InterPro" id="IPR003597">
    <property type="entry name" value="Ig_C1-set"/>
</dbReference>
<dbReference type="InterPro" id="IPR037055">
    <property type="entry name" value="MHC_I-like_Ag-recog_sf"/>
</dbReference>
<dbReference type="Gene3D" id="3.30.500.10">
    <property type="entry name" value="MHC class I-like antigen recognition-like"/>
    <property type="match status" value="1"/>
</dbReference>
<dbReference type="InterPro" id="IPR011162">
    <property type="entry name" value="MHC_I/II-like_Ag-recog"/>
</dbReference>
<dbReference type="Gene3D" id="2.60.40.10">
    <property type="entry name" value="Immunoglobulins"/>
    <property type="match status" value="1"/>
</dbReference>
<keyword evidence="2" id="KW-1133">Transmembrane helix</keyword>